<dbReference type="Pfam" id="PF05048">
    <property type="entry name" value="NosD"/>
    <property type="match status" value="1"/>
</dbReference>
<evidence type="ECO:0000256" key="1">
    <source>
        <dbReference type="SAM" id="SignalP"/>
    </source>
</evidence>
<evidence type="ECO:0000259" key="2">
    <source>
        <dbReference type="Pfam" id="PF05048"/>
    </source>
</evidence>
<keyword evidence="1" id="KW-0732">Signal</keyword>
<sequence>MTCKKRSLAELMTASLAGVVLFAASLGPALAQAADGAGEIVDRIRQSVLDVDKAKMPAERVKAYERARDELTALTQAAQSGDEAARTGIEDLKTDGITPDVVTSGSLSATLSSLTDKGLDPDERIATRLKIDDLIEALSAPELKVSALAFYARQIASDHDAALALLERAIGETAKLTGAEEKNAALNDIAQVGSYVEPMLTSKIINKAISGMWPTRMRGFARYDVALRILGDRKIGKKDVRDAKFEEISAAIGTELNAGRMEQALLLALAVDPESSRHRADAVNEVLNAALKVNAVNLFPVLATSLSDRSDQEDLIVRIVKNRVDANRLIDATAMTDAMDSGPGLAEIDFILATELDDRGLTKMASEQYERGTIVAKGLSGEAKEAALIAAISGATDLKRFDDATSFADQLKDIAGASNALGNLAKAFADSDDLTKAEALLPKIAELKDREQALSGIGRAKARAGDLDQAARIANEIANDEDKGRVQSEIVRVIARSGKIDDALGLATSIREPEYRVEALLRLAKEMSGKNGGDRARDVIGQAISFTGGIGKAEQRDDLYFDIIDYLSKSNQIELAKTLVGKISDEKLKAKAAGRIASRAALSGDAKSAFAYLETQPSAGGEALRAEVLVAAASDPAYVKTAVLSTRDIRDPMLRVKTFRAIAEVQLAHLDRLGFGMGKGEPADYRAQLTLPQDDEETLASVSTSVFSDGRMSLHTTSMPPPLAGYGYPDISKTAATTRAMIPLPVAGRVSITLGNLSPYESKFMEDLAGGFTGLSHAARAQGLLYPRIIVIQSGIYTLGSLATQLDSVAGAQLVERDGDVVTLRAPLLVGEAASLILSGQEASVYRLSATAGAFVAVAGKLYIQDTTVTSWDEILQEARSSNKATRGTFRPFIVGWSNSEMYVGGSVLNSLGYAASKSFGLTFSAGPKAIAKARDTLKNPTGIVVENYFHNFEYGFYSYEADDISLVGNEYANNVLYAVDPHDRSQRLLIALNTAHDTMVKHGIIISRGVDASWKVGNVVFHNKGSGLMLDRDSVDNLLYGNFSFENDQDGLTFFESSCNLAVANAFVDNGRSGIRLRNSWDIAVRDNTIVSNKLEAISGYISDLALAEDEHRRDLVMDPYVPLTTFTATGNLISANGKGIKADGVSGVTLSQNEFQNQEGRLLDGDARPFEGHVLRFNGHEPVAIASTCRPLRPANYQCAFRKARLLGENDSLFFDSKAAGNCTDAHGSVQFDGFHTKGDNT</sequence>
<feature type="chain" id="PRO_5004520682" evidence="1">
    <location>
        <begin position="34"/>
        <end position="1244"/>
    </location>
</feature>
<dbReference type="AlphaFoldDB" id="S3HLY4"/>
<protein>
    <submittedName>
        <fullName evidence="3">Mannuronan C-5-Epimerase</fullName>
    </submittedName>
</protein>
<evidence type="ECO:0000313" key="4">
    <source>
        <dbReference type="Proteomes" id="UP000014411"/>
    </source>
</evidence>
<dbReference type="SUPFAM" id="SSF51126">
    <property type="entry name" value="Pectin lyase-like"/>
    <property type="match status" value="1"/>
</dbReference>
<feature type="domain" description="Periplasmic copper-binding protein NosD beta helix" evidence="2">
    <location>
        <begin position="946"/>
        <end position="1095"/>
    </location>
</feature>
<dbReference type="Gene3D" id="2.160.20.10">
    <property type="entry name" value="Single-stranded right-handed beta-helix, Pectin lyase-like"/>
    <property type="match status" value="1"/>
</dbReference>
<dbReference type="InterPro" id="IPR011050">
    <property type="entry name" value="Pectin_lyase_fold/virulence"/>
</dbReference>
<name>S3HLY4_9HYPH</name>
<dbReference type="Gene3D" id="1.25.40.10">
    <property type="entry name" value="Tetratricopeptide repeat domain"/>
    <property type="match status" value="2"/>
</dbReference>
<gene>
    <name evidence="3" type="ORF">RGCCGE502_27868</name>
</gene>
<organism evidence="3 4">
    <name type="scientific">Rhizobium grahamii CCGE 502</name>
    <dbReference type="NCBI Taxonomy" id="990285"/>
    <lineage>
        <taxon>Bacteria</taxon>
        <taxon>Pseudomonadati</taxon>
        <taxon>Pseudomonadota</taxon>
        <taxon>Alphaproteobacteria</taxon>
        <taxon>Hyphomicrobiales</taxon>
        <taxon>Rhizobiaceae</taxon>
        <taxon>Rhizobium/Agrobacterium group</taxon>
        <taxon>Rhizobium</taxon>
    </lineage>
</organism>
<dbReference type="HOGENOM" id="CLU_265991_0_0_5"/>
<dbReference type="InterPro" id="IPR012334">
    <property type="entry name" value="Pectin_lyas_fold"/>
</dbReference>
<proteinExistence type="predicted"/>
<dbReference type="SUPFAM" id="SSF48452">
    <property type="entry name" value="TPR-like"/>
    <property type="match status" value="1"/>
</dbReference>
<dbReference type="InterPro" id="IPR007742">
    <property type="entry name" value="NosD_dom"/>
</dbReference>
<comment type="caution">
    <text evidence="3">The sequence shown here is derived from an EMBL/GenBank/DDBJ whole genome shotgun (WGS) entry which is preliminary data.</text>
</comment>
<reference evidence="3 4" key="1">
    <citation type="journal article" date="2012" name="J. Bacteriol.">
        <title>Genome sequence of Rhizobium grahamii CCGE502, a broad-host-range symbiont with low nodulation competitiveness in Phaseolus vulgaris.</title>
        <authorList>
            <person name="Althabegoiti M.J."/>
            <person name="Lozano L."/>
            <person name="Torres-Tejerizo G."/>
            <person name="Ormeno-Orrillo E."/>
            <person name="Rogel M.A."/>
            <person name="Gonzalez V."/>
            <person name="Martinez-Romero E."/>
        </authorList>
    </citation>
    <scope>NUCLEOTIDE SEQUENCE [LARGE SCALE GENOMIC DNA]</scope>
    <source>
        <strain evidence="3 4">CCGE 502</strain>
        <plasmid evidence="3">pRg502b</plasmid>
    </source>
</reference>
<evidence type="ECO:0000313" key="3">
    <source>
        <dbReference type="EMBL" id="EPE94406.1"/>
    </source>
</evidence>
<feature type="signal peptide" evidence="1">
    <location>
        <begin position="1"/>
        <end position="33"/>
    </location>
</feature>
<keyword evidence="3" id="KW-0614">Plasmid</keyword>
<accession>S3HLY4</accession>
<keyword evidence="4" id="KW-1185">Reference proteome</keyword>
<dbReference type="InterPro" id="IPR011990">
    <property type="entry name" value="TPR-like_helical_dom_sf"/>
</dbReference>
<dbReference type="EMBL" id="AEYE02000035">
    <property type="protein sequence ID" value="EPE94406.1"/>
    <property type="molecule type" value="Genomic_DNA"/>
</dbReference>
<dbReference type="Proteomes" id="UP000014411">
    <property type="component" value="Unassembled WGS sequence"/>
</dbReference>
<geneLocation type="plasmid" evidence="3">
    <name>pRg502b</name>
</geneLocation>